<sequence length="692" mass="78982">MVVAKKSAGKRKVAMPKGIEPMLCTLIATPIDDPDYIYEVKFDGYRIISYVQTDDIRLGSRGGKDYTSRYPLIVEALRKIGYQVVLDGEVVVFNEDGVPDFDALQSYNGHTTPISYCLFDLLWLDGRDLMQLPLMERKAKLRDLIAGIEGLVYSESFDDGPGLYDLMIKNGIEGIVAKRKGSKYLPGNRGYDWLKVPVKIKQEFVIGAYAESDTKRAFKSLLFGAYNDEKKLEWIGRSGGGFKEREMPAILARLQQLEQKRSPFVNPILDTKGARIHYLKPTLVANFEFSGWTKSGRIRKPATFLAFREDKGPKEVIREVPQQVHRNTTSSSRKSPIPDIKPILQQRLKRGKGGVGKYLNKDSNWKKVDAEQKGATWMPFEMEQCTIQVHNIERELWEGIPKAKLLIYYNEMAPLMLPYLRDRPQSLHLKLKNAGASRDFIKDMEDRQPDCATVFTDIRRNRKEGKRDQIDYLVINNAETLIYACDLGIVDVNPWASHWQTPDHPDQLWIDLDPTSVAGKTRSNPYQSEDEGFKKAIEIARAAKEVLDKRKIKGFLKTSGKTGIHIYLPCTQIDFTQSRIIASHLCDEIHELVPDISTRNESKNARGNKVYIDAGQNDYADTLAAPYSIRPYHQPLISTPLDWKELRPSLDRWAFNMETIHARLSKKGDLFKGVLDRKLAVVNTRLLLKHYP</sequence>
<name>A0ABY4HW09_CHIFI</name>
<keyword evidence="5" id="KW-0548">Nucleotidyltransferase</keyword>
<comment type="cofactor">
    <cofactor evidence="1">
        <name>Mn(2+)</name>
        <dbReference type="ChEBI" id="CHEBI:29035"/>
    </cofactor>
</comment>
<reference evidence="22 23" key="1">
    <citation type="submission" date="2022-04" db="EMBL/GenBank/DDBJ databases">
        <title>The arsenic-methylating capacity of Chitinophaga filiformis YT5 during chitin decomposition.</title>
        <authorList>
            <person name="Chen G."/>
            <person name="Liang Y."/>
        </authorList>
    </citation>
    <scope>NUCLEOTIDE SEQUENCE [LARGE SCALE GENOMIC DNA]</scope>
    <source>
        <strain evidence="22 23">YT5</strain>
    </source>
</reference>
<dbReference type="InterPro" id="IPR014143">
    <property type="entry name" value="NHEJ_ligase_prk"/>
</dbReference>
<evidence type="ECO:0000256" key="1">
    <source>
        <dbReference type="ARBA" id="ARBA00001936"/>
    </source>
</evidence>
<dbReference type="Proteomes" id="UP000830198">
    <property type="component" value="Chromosome"/>
</dbReference>
<dbReference type="NCBIfam" id="TIGR02776">
    <property type="entry name" value="NHEJ_ligase_prk"/>
    <property type="match status" value="1"/>
</dbReference>
<keyword evidence="17" id="KW-0464">Manganese</keyword>
<keyword evidence="11" id="KW-0269">Exonuclease</keyword>
<dbReference type="Gene3D" id="3.90.920.10">
    <property type="entry name" value="DNA primase, PRIM domain"/>
    <property type="match status" value="1"/>
</dbReference>
<feature type="domain" description="ATP-dependent DNA ligase family profile" evidence="21">
    <location>
        <begin position="107"/>
        <end position="240"/>
    </location>
</feature>
<evidence type="ECO:0000256" key="3">
    <source>
        <dbReference type="ARBA" id="ARBA00022598"/>
    </source>
</evidence>
<dbReference type="GO" id="GO:0003910">
    <property type="term" value="F:DNA ligase (ATP) activity"/>
    <property type="evidence" value="ECO:0007669"/>
    <property type="project" value="UniProtKB-EC"/>
</dbReference>
<dbReference type="EMBL" id="CP095855">
    <property type="protein sequence ID" value="UPK67969.1"/>
    <property type="molecule type" value="Genomic_DNA"/>
</dbReference>
<dbReference type="InterPro" id="IPR012340">
    <property type="entry name" value="NA-bd_OB-fold"/>
</dbReference>
<evidence type="ECO:0000256" key="19">
    <source>
        <dbReference type="ARBA" id="ARBA00029943"/>
    </source>
</evidence>
<keyword evidence="4" id="KW-0808">Transferase</keyword>
<accession>A0ABY4HW09</accession>
<keyword evidence="3 22" id="KW-0436">Ligase</keyword>
<dbReference type="SUPFAM" id="SSF50249">
    <property type="entry name" value="Nucleic acid-binding proteins"/>
    <property type="match status" value="1"/>
</dbReference>
<dbReference type="Gene3D" id="3.30.470.30">
    <property type="entry name" value="DNA ligase/mRNA capping enzyme"/>
    <property type="match status" value="1"/>
</dbReference>
<evidence type="ECO:0000256" key="13">
    <source>
        <dbReference type="ARBA" id="ARBA00022932"/>
    </source>
</evidence>
<dbReference type="EC" id="6.5.1.1" evidence="2"/>
<evidence type="ECO:0000256" key="7">
    <source>
        <dbReference type="ARBA" id="ARBA00022723"/>
    </source>
</evidence>
<evidence type="ECO:0000256" key="16">
    <source>
        <dbReference type="ARBA" id="ARBA00023204"/>
    </source>
</evidence>
<dbReference type="PANTHER" id="PTHR42705">
    <property type="entry name" value="BIFUNCTIONAL NON-HOMOLOGOUS END JOINING PROTEIN LIGD"/>
    <property type="match status" value="1"/>
</dbReference>
<evidence type="ECO:0000256" key="10">
    <source>
        <dbReference type="ARBA" id="ARBA00022801"/>
    </source>
</evidence>
<dbReference type="Pfam" id="PF04679">
    <property type="entry name" value="DNA_ligase_A_C"/>
    <property type="match status" value="1"/>
</dbReference>
<dbReference type="InterPro" id="IPR014145">
    <property type="entry name" value="LigD_pol_dom"/>
</dbReference>
<dbReference type="Pfam" id="PF01068">
    <property type="entry name" value="DNA_ligase_A_M"/>
    <property type="match status" value="1"/>
</dbReference>
<dbReference type="PROSITE" id="PS50160">
    <property type="entry name" value="DNA_LIGASE_A3"/>
    <property type="match status" value="1"/>
</dbReference>
<evidence type="ECO:0000256" key="8">
    <source>
        <dbReference type="ARBA" id="ARBA00022741"/>
    </source>
</evidence>
<evidence type="ECO:0000256" key="4">
    <source>
        <dbReference type="ARBA" id="ARBA00022679"/>
    </source>
</evidence>
<keyword evidence="9" id="KW-0227">DNA damage</keyword>
<evidence type="ECO:0000256" key="5">
    <source>
        <dbReference type="ARBA" id="ARBA00022695"/>
    </source>
</evidence>
<evidence type="ECO:0000256" key="17">
    <source>
        <dbReference type="ARBA" id="ARBA00023211"/>
    </source>
</evidence>
<evidence type="ECO:0000259" key="21">
    <source>
        <dbReference type="PROSITE" id="PS50160"/>
    </source>
</evidence>
<evidence type="ECO:0000256" key="18">
    <source>
        <dbReference type="ARBA" id="ARBA00023268"/>
    </source>
</evidence>
<evidence type="ECO:0000256" key="14">
    <source>
        <dbReference type="ARBA" id="ARBA00023125"/>
    </source>
</evidence>
<dbReference type="InterPro" id="IPR012309">
    <property type="entry name" value="DNA_ligase_ATP-dep_C"/>
</dbReference>
<keyword evidence="15" id="KW-0233">DNA recombination</keyword>
<keyword evidence="23" id="KW-1185">Reference proteome</keyword>
<organism evidence="22 23">
    <name type="scientific">Chitinophaga filiformis</name>
    <name type="common">Myxococcus filiformis</name>
    <name type="synonym">Flexibacter filiformis</name>
    <dbReference type="NCBI Taxonomy" id="104663"/>
    <lineage>
        <taxon>Bacteria</taxon>
        <taxon>Pseudomonadati</taxon>
        <taxon>Bacteroidota</taxon>
        <taxon>Chitinophagia</taxon>
        <taxon>Chitinophagales</taxon>
        <taxon>Chitinophagaceae</taxon>
        <taxon>Chitinophaga</taxon>
    </lineage>
</organism>
<evidence type="ECO:0000313" key="22">
    <source>
        <dbReference type="EMBL" id="UPK67969.1"/>
    </source>
</evidence>
<keyword evidence="18" id="KW-0511">Multifunctional enzyme</keyword>
<dbReference type="NCBIfam" id="TIGR02779">
    <property type="entry name" value="NHEJ_ligase_lig"/>
    <property type="match status" value="1"/>
</dbReference>
<evidence type="ECO:0000256" key="12">
    <source>
        <dbReference type="ARBA" id="ARBA00022840"/>
    </source>
</evidence>
<evidence type="ECO:0000256" key="9">
    <source>
        <dbReference type="ARBA" id="ARBA00022763"/>
    </source>
</evidence>
<gene>
    <name evidence="22" type="primary">ligD</name>
    <name evidence="22" type="ORF">MYF79_23740</name>
</gene>
<evidence type="ECO:0000256" key="11">
    <source>
        <dbReference type="ARBA" id="ARBA00022839"/>
    </source>
</evidence>
<evidence type="ECO:0000313" key="23">
    <source>
        <dbReference type="Proteomes" id="UP000830198"/>
    </source>
</evidence>
<evidence type="ECO:0000256" key="2">
    <source>
        <dbReference type="ARBA" id="ARBA00012727"/>
    </source>
</evidence>
<evidence type="ECO:0000256" key="15">
    <source>
        <dbReference type="ARBA" id="ARBA00023172"/>
    </source>
</evidence>
<keyword evidence="13" id="KW-0239">DNA-directed DNA polymerase</keyword>
<dbReference type="CDD" id="cd07906">
    <property type="entry name" value="Adenylation_DNA_ligase_LigD_LigC"/>
    <property type="match status" value="1"/>
</dbReference>
<keyword evidence="7" id="KW-0479">Metal-binding</keyword>
<evidence type="ECO:0000256" key="20">
    <source>
        <dbReference type="ARBA" id="ARBA00034003"/>
    </source>
</evidence>
<keyword evidence="16" id="KW-0234">DNA repair</keyword>
<proteinExistence type="predicted"/>
<keyword evidence="14" id="KW-0238">DNA-binding</keyword>
<keyword evidence="6" id="KW-0540">Nuclease</keyword>
<dbReference type="CDD" id="cd07971">
    <property type="entry name" value="OBF_DNA_ligase_LigD"/>
    <property type="match status" value="1"/>
</dbReference>
<dbReference type="InterPro" id="IPR012310">
    <property type="entry name" value="DNA_ligase_ATP-dep_cent"/>
</dbReference>
<dbReference type="SUPFAM" id="SSF56091">
    <property type="entry name" value="DNA ligase/mRNA capping enzyme, catalytic domain"/>
    <property type="match status" value="1"/>
</dbReference>
<keyword evidence="10" id="KW-0378">Hydrolase</keyword>
<dbReference type="InterPro" id="IPR014146">
    <property type="entry name" value="LigD_ligase_dom"/>
</dbReference>
<evidence type="ECO:0000256" key="6">
    <source>
        <dbReference type="ARBA" id="ARBA00022722"/>
    </source>
</evidence>
<dbReference type="Gene3D" id="2.40.50.140">
    <property type="entry name" value="Nucleic acid-binding proteins"/>
    <property type="match status" value="1"/>
</dbReference>
<dbReference type="Pfam" id="PF21686">
    <property type="entry name" value="LigD_Prim-Pol"/>
    <property type="match status" value="1"/>
</dbReference>
<protein>
    <recommendedName>
        <fullName evidence="2">DNA ligase (ATP)</fullName>
        <ecNumber evidence="2">6.5.1.1</ecNumber>
    </recommendedName>
    <alternativeName>
        <fullName evidence="19">NHEJ DNA polymerase</fullName>
    </alternativeName>
</protein>
<comment type="catalytic activity">
    <reaction evidence="20">
        <text>ATP + (deoxyribonucleotide)n-3'-hydroxyl + 5'-phospho-(deoxyribonucleotide)m = (deoxyribonucleotide)n+m + AMP + diphosphate.</text>
        <dbReference type="EC" id="6.5.1.1"/>
    </reaction>
</comment>
<dbReference type="InterPro" id="IPR052171">
    <property type="entry name" value="NHEJ_LigD"/>
</dbReference>
<dbReference type="PANTHER" id="PTHR42705:SF2">
    <property type="entry name" value="BIFUNCTIONAL NON-HOMOLOGOUS END JOINING PROTEIN LIGD"/>
    <property type="match status" value="1"/>
</dbReference>
<keyword evidence="8" id="KW-0547">Nucleotide-binding</keyword>
<dbReference type="Gene3D" id="3.30.1490.70">
    <property type="match status" value="1"/>
</dbReference>
<keyword evidence="12" id="KW-0067">ATP-binding</keyword>
<dbReference type="RefSeq" id="WP_247810311.1">
    <property type="nucleotide sequence ID" value="NZ_CP095855.1"/>
</dbReference>